<dbReference type="VEuPathDB" id="TriTrypDB:LPAL13_350021200"/>
<gene>
    <name evidence="2" type="ORF">LPMP_351540</name>
</gene>
<dbReference type="PANTHER" id="PTHR35706">
    <property type="entry name" value="F14O23.11 PROTEIN"/>
    <property type="match status" value="1"/>
</dbReference>
<protein>
    <submittedName>
        <fullName evidence="2">Uncharacterized protein</fullName>
    </submittedName>
</protein>
<dbReference type="EMBL" id="CP009404">
    <property type="protein sequence ID" value="AIO02291.1"/>
    <property type="molecule type" value="Genomic_DNA"/>
</dbReference>
<dbReference type="AlphaFoldDB" id="A0A088S260"/>
<proteinExistence type="predicted"/>
<evidence type="ECO:0000313" key="3">
    <source>
        <dbReference type="Proteomes" id="UP000063063"/>
    </source>
</evidence>
<sequence>MLSLSISRRSAALMRCRPCFDAVLGARQTVPPLATYIRRPFASSRALVAAAVVSADHTVLHVSKRCEHTTTIETPSGKQLTTKEQVDELMDSFAEACELLTDAKESVGTTYFADDIEDAENQTQDVLKRWESLQADLEHQGAAEQLQRVRSMYELKIKQLKAEFETVREAGGAG</sequence>
<dbReference type="RefSeq" id="XP_010703091.1">
    <property type="nucleotide sequence ID" value="XM_010704789.1"/>
</dbReference>
<dbReference type="eggNOG" id="ENOG502SBJT">
    <property type="taxonomic scope" value="Eukaryota"/>
</dbReference>
<reference evidence="2 3" key="1">
    <citation type="journal article" date="2015" name="Sci. Rep.">
        <title>The genome of Leishmania panamensis: insights into genomics of the L. (Viannia) subgenus.</title>
        <authorList>
            <person name="Llanes A."/>
            <person name="Restrepo C.M."/>
            <person name="Vecchio G.D."/>
            <person name="Anguizola F.J."/>
            <person name="Lleonart R."/>
        </authorList>
    </citation>
    <scope>NUCLEOTIDE SEQUENCE [LARGE SCALE GENOMIC DNA]</scope>
    <source>
        <strain evidence="2 3">MHOM/PA/94/PSC-1</strain>
    </source>
</reference>
<dbReference type="OrthoDB" id="273230at2759"/>
<dbReference type="PANTHER" id="PTHR35706:SF1">
    <property type="entry name" value="EMBRYOGENESIS-LIKE PROTEIN"/>
    <property type="match status" value="1"/>
</dbReference>
<organism evidence="2 3">
    <name type="scientific">Leishmania panamensis</name>
    <dbReference type="NCBI Taxonomy" id="5679"/>
    <lineage>
        <taxon>Eukaryota</taxon>
        <taxon>Discoba</taxon>
        <taxon>Euglenozoa</taxon>
        <taxon>Kinetoplastea</taxon>
        <taxon>Metakinetoplastina</taxon>
        <taxon>Trypanosomatida</taxon>
        <taxon>Trypanosomatidae</taxon>
        <taxon>Leishmaniinae</taxon>
        <taxon>Leishmania</taxon>
        <taxon>Leishmania guyanensis species complex</taxon>
    </lineage>
</organism>
<dbReference type="Proteomes" id="UP000063063">
    <property type="component" value="Chromosome 35"/>
</dbReference>
<name>A0A088S260_LEIPA</name>
<dbReference type="KEGG" id="lpan:LPMP_351540"/>
<dbReference type="VEuPathDB" id="TriTrypDB:LPMP_351540"/>
<dbReference type="GeneID" id="22579183"/>
<keyword evidence="3" id="KW-1185">Reference proteome</keyword>
<keyword evidence="1" id="KW-0175">Coiled coil</keyword>
<evidence type="ECO:0000256" key="1">
    <source>
        <dbReference type="SAM" id="Coils"/>
    </source>
</evidence>
<feature type="coiled-coil region" evidence="1">
    <location>
        <begin position="116"/>
        <end position="170"/>
    </location>
</feature>
<dbReference type="InterPro" id="IPR053325">
    <property type="entry name" value="H3-Acetyl_Activator"/>
</dbReference>
<accession>A0A088S260</accession>
<evidence type="ECO:0000313" key="2">
    <source>
        <dbReference type="EMBL" id="AIO02291.1"/>
    </source>
</evidence>